<organism evidence="8 9">
    <name type="scientific">Falsochrobactrum tianjinense</name>
    <dbReference type="NCBI Taxonomy" id="2706015"/>
    <lineage>
        <taxon>Bacteria</taxon>
        <taxon>Pseudomonadati</taxon>
        <taxon>Pseudomonadota</taxon>
        <taxon>Alphaproteobacteria</taxon>
        <taxon>Hyphomicrobiales</taxon>
        <taxon>Brucellaceae</taxon>
        <taxon>Falsochrobactrum</taxon>
    </lineage>
</organism>
<dbReference type="NCBIfam" id="TIGR03506">
    <property type="entry name" value="FlgEFG_subfam"/>
    <property type="match status" value="1"/>
</dbReference>
<dbReference type="GO" id="GO:0030694">
    <property type="term" value="C:bacterial-type flagellum basal body, rod"/>
    <property type="evidence" value="ECO:0007669"/>
    <property type="project" value="UniProtKB-UniRule"/>
</dbReference>
<dbReference type="Proteomes" id="UP000752297">
    <property type="component" value="Unassembled WGS sequence"/>
</dbReference>
<dbReference type="InterPro" id="IPR020013">
    <property type="entry name" value="Flagellar_FlgE/F/G"/>
</dbReference>
<dbReference type="AlphaFoldDB" id="A0A949PQ17"/>
<evidence type="ECO:0000256" key="2">
    <source>
        <dbReference type="ARBA" id="ARBA00009677"/>
    </source>
</evidence>
<keyword evidence="3 4" id="KW-0975">Bacterial flagellum</keyword>
<dbReference type="Pfam" id="PF22692">
    <property type="entry name" value="LlgE_F_G_D1"/>
    <property type="match status" value="1"/>
</dbReference>
<comment type="subunit">
    <text evidence="4">The basal body constitutes a major portion of the flagellar organelle and consists of five rings (E,L,P,S, and M) mounted on a central rod. The rod consists of about 26 subunits of FlgG in the distal portion, and FlgB, FlgC and FlgF are thought to build up the proximal portion of the rod with about 6 subunits each.</text>
</comment>
<keyword evidence="8" id="KW-0969">Cilium</keyword>
<dbReference type="Pfam" id="PF00460">
    <property type="entry name" value="Flg_bb_rod"/>
    <property type="match status" value="1"/>
</dbReference>
<proteinExistence type="inferred from homology"/>
<dbReference type="PANTHER" id="PTHR30435:SF19">
    <property type="entry name" value="FLAGELLAR BASAL-BODY ROD PROTEIN FLGG"/>
    <property type="match status" value="1"/>
</dbReference>
<evidence type="ECO:0000256" key="1">
    <source>
        <dbReference type="ARBA" id="ARBA00004117"/>
    </source>
</evidence>
<dbReference type="NCBIfam" id="TIGR02490">
    <property type="entry name" value="flgF"/>
    <property type="match status" value="1"/>
</dbReference>
<dbReference type="GO" id="GO:0071978">
    <property type="term" value="P:bacterial-type flagellum-dependent swarming motility"/>
    <property type="evidence" value="ECO:0007669"/>
    <property type="project" value="TreeGrafter"/>
</dbReference>
<sequence>MQNNSIYVGLSSLVTLERRMNAIAHNVANISTPGFRGEGTKFDTIVSDKASENVNFASAGKSFIRTESGPLTETGNPLDVAVKGDVWMSVATPQGQVYTRDGRMKMMPTGELVSLTGNAVLDAGGAPLVLNPDGGAPRISPDGAVYQNGNQIGAIGLYSIPVDAELTYAGNSGVVPDKPAIPVVDDMSAGVVQGMIEGSNVDGMTEMTRLISVSRAFEQVNNLLSQQENTLAEAIKTLGSRNG</sequence>
<evidence type="ECO:0000313" key="8">
    <source>
        <dbReference type="EMBL" id="MBV2144325.1"/>
    </source>
</evidence>
<dbReference type="InterPro" id="IPR001444">
    <property type="entry name" value="Flag_bb_rod_N"/>
</dbReference>
<name>A0A949PQ17_9HYPH</name>
<dbReference type="EMBL" id="JAHRVA010000005">
    <property type="protein sequence ID" value="MBV2144325.1"/>
    <property type="molecule type" value="Genomic_DNA"/>
</dbReference>
<dbReference type="RefSeq" id="WP_217678320.1">
    <property type="nucleotide sequence ID" value="NZ_JAHRVA010000005.1"/>
</dbReference>
<keyword evidence="9" id="KW-1185">Reference proteome</keyword>
<accession>A0A949PQ17</accession>
<protein>
    <recommendedName>
        <fullName evidence="4">Flagellar basal-body rod protein FlgF</fullName>
    </recommendedName>
</protein>
<dbReference type="InterPro" id="IPR012836">
    <property type="entry name" value="FlgF"/>
</dbReference>
<evidence type="ECO:0000259" key="7">
    <source>
        <dbReference type="Pfam" id="PF22692"/>
    </source>
</evidence>
<feature type="domain" description="Flagellar basal body rod protein N-terminal" evidence="5">
    <location>
        <begin position="6"/>
        <end position="36"/>
    </location>
</feature>
<comment type="caution">
    <text evidence="8">The sequence shown here is derived from an EMBL/GenBank/DDBJ whole genome shotgun (WGS) entry which is preliminary data.</text>
</comment>
<dbReference type="PANTHER" id="PTHR30435">
    <property type="entry name" value="FLAGELLAR PROTEIN"/>
    <property type="match status" value="1"/>
</dbReference>
<evidence type="ECO:0000256" key="4">
    <source>
        <dbReference type="RuleBase" id="RU362116"/>
    </source>
</evidence>
<comment type="subcellular location">
    <subcellularLocation>
        <location evidence="1 4">Bacterial flagellum basal body</location>
    </subcellularLocation>
</comment>
<gene>
    <name evidence="8" type="primary">flgF</name>
    <name evidence="8" type="ORF">KUG47_12555</name>
</gene>
<keyword evidence="8" id="KW-0966">Cell projection</keyword>
<dbReference type="NCBIfam" id="NF009282">
    <property type="entry name" value="PRK12642.1"/>
    <property type="match status" value="1"/>
</dbReference>
<evidence type="ECO:0000256" key="3">
    <source>
        <dbReference type="ARBA" id="ARBA00023143"/>
    </source>
</evidence>
<evidence type="ECO:0000313" key="9">
    <source>
        <dbReference type="Proteomes" id="UP000752297"/>
    </source>
</evidence>
<evidence type="ECO:0000259" key="5">
    <source>
        <dbReference type="Pfam" id="PF00460"/>
    </source>
</evidence>
<feature type="domain" description="Flagellar basal-body/hook protein C-terminal" evidence="6">
    <location>
        <begin position="192"/>
        <end position="235"/>
    </location>
</feature>
<dbReference type="InterPro" id="IPR053967">
    <property type="entry name" value="LlgE_F_G-like_D1"/>
</dbReference>
<dbReference type="InterPro" id="IPR010930">
    <property type="entry name" value="Flg_bb/hook_C_dom"/>
</dbReference>
<dbReference type="Pfam" id="PF06429">
    <property type="entry name" value="Flg_bbr_C"/>
    <property type="match status" value="1"/>
</dbReference>
<comment type="similarity">
    <text evidence="2 4">Belongs to the flagella basal body rod proteins family.</text>
</comment>
<evidence type="ECO:0000259" key="6">
    <source>
        <dbReference type="Pfam" id="PF06429"/>
    </source>
</evidence>
<feature type="domain" description="Flagellar hook protein FlgE/F/G-like D1" evidence="7">
    <location>
        <begin position="81"/>
        <end position="146"/>
    </location>
</feature>
<keyword evidence="8" id="KW-0282">Flagellum</keyword>
<reference evidence="8 9" key="1">
    <citation type="submission" date="2021-06" db="EMBL/GenBank/DDBJ databases">
        <title>Falsochrobactrum tianjin sp.nov., a new petroleum-degrading bacteria isolated from oily soils.</title>
        <authorList>
            <person name="Chen G."/>
            <person name="Chen H."/>
            <person name="Tian J."/>
            <person name="Qing J."/>
            <person name="Zhong L."/>
            <person name="Ma W."/>
            <person name="Song Y."/>
            <person name="Cui X."/>
            <person name="Yan B."/>
        </authorList>
    </citation>
    <scope>NUCLEOTIDE SEQUENCE [LARGE SCALE GENOMIC DNA]</scope>
    <source>
        <strain evidence="8 9">TDYN1</strain>
    </source>
</reference>